<dbReference type="Proteomes" id="UP001337655">
    <property type="component" value="Unassembled WGS sequence"/>
</dbReference>
<name>A0AAV9PG41_9PEZI</name>
<reference evidence="1 2" key="1">
    <citation type="submission" date="2023-08" db="EMBL/GenBank/DDBJ databases">
        <title>Black Yeasts Isolated from many extreme environments.</title>
        <authorList>
            <person name="Coleine C."/>
            <person name="Stajich J.E."/>
            <person name="Selbmann L."/>
        </authorList>
    </citation>
    <scope>NUCLEOTIDE SEQUENCE [LARGE SCALE GENOMIC DNA]</scope>
    <source>
        <strain evidence="1 2">CCFEE 5935</strain>
    </source>
</reference>
<organism evidence="1 2">
    <name type="scientific">Saxophila tyrrhenica</name>
    <dbReference type="NCBI Taxonomy" id="1690608"/>
    <lineage>
        <taxon>Eukaryota</taxon>
        <taxon>Fungi</taxon>
        <taxon>Dikarya</taxon>
        <taxon>Ascomycota</taxon>
        <taxon>Pezizomycotina</taxon>
        <taxon>Dothideomycetes</taxon>
        <taxon>Dothideomycetidae</taxon>
        <taxon>Mycosphaerellales</taxon>
        <taxon>Extremaceae</taxon>
        <taxon>Saxophila</taxon>
    </lineage>
</organism>
<accession>A0AAV9PG41</accession>
<gene>
    <name evidence="1" type="ORF">LTR77_004586</name>
</gene>
<keyword evidence="2" id="KW-1185">Reference proteome</keyword>
<sequence>MAEDNNLFAIEVDADDYADTAADDTPSVSRTHQSRPAFESIKSSYSAKITGGTSYKDLIAAVPVLAKPWLVMRWGRCTMIAILRGCLGFVDG</sequence>
<dbReference type="RefSeq" id="XP_064660470.1">
    <property type="nucleotide sequence ID" value="XM_064801840.1"/>
</dbReference>
<dbReference type="AlphaFoldDB" id="A0AAV9PG41"/>
<dbReference type="EMBL" id="JAVRRT010000006">
    <property type="protein sequence ID" value="KAK5171442.1"/>
    <property type="molecule type" value="Genomic_DNA"/>
</dbReference>
<evidence type="ECO:0000313" key="1">
    <source>
        <dbReference type="EMBL" id="KAK5171442.1"/>
    </source>
</evidence>
<comment type="caution">
    <text evidence="1">The sequence shown here is derived from an EMBL/GenBank/DDBJ whole genome shotgun (WGS) entry which is preliminary data.</text>
</comment>
<dbReference type="GeneID" id="89925932"/>
<proteinExistence type="predicted"/>
<protein>
    <submittedName>
        <fullName evidence="1">Uncharacterized protein</fullName>
    </submittedName>
</protein>
<evidence type="ECO:0000313" key="2">
    <source>
        <dbReference type="Proteomes" id="UP001337655"/>
    </source>
</evidence>